<name>A0A1W0A4T0_9STRA</name>
<proteinExistence type="predicted"/>
<evidence type="ECO:0000259" key="1">
    <source>
        <dbReference type="PROSITE" id="PS50195"/>
    </source>
</evidence>
<dbReference type="Pfam" id="PF00787">
    <property type="entry name" value="PX"/>
    <property type="match status" value="1"/>
</dbReference>
<dbReference type="InterPro" id="IPR036871">
    <property type="entry name" value="PX_dom_sf"/>
</dbReference>
<dbReference type="Gene3D" id="3.30.1520.10">
    <property type="entry name" value="Phox-like domain"/>
    <property type="match status" value="1"/>
</dbReference>
<reference evidence="2 3" key="1">
    <citation type="journal article" date="2014" name="Genome Biol. Evol.">
        <title>The secreted proteins of Achlya hypogyna and Thraustotheca clavata identify the ancestral oomycete secretome and reveal gene acquisitions by horizontal gene transfer.</title>
        <authorList>
            <person name="Misner I."/>
            <person name="Blouin N."/>
            <person name="Leonard G."/>
            <person name="Richards T.A."/>
            <person name="Lane C.E."/>
        </authorList>
    </citation>
    <scope>NUCLEOTIDE SEQUENCE [LARGE SCALE GENOMIC DNA]</scope>
    <source>
        <strain evidence="2 3">ATCC 34112</strain>
    </source>
</reference>
<organism evidence="2 3">
    <name type="scientific">Thraustotheca clavata</name>
    <dbReference type="NCBI Taxonomy" id="74557"/>
    <lineage>
        <taxon>Eukaryota</taxon>
        <taxon>Sar</taxon>
        <taxon>Stramenopiles</taxon>
        <taxon>Oomycota</taxon>
        <taxon>Saprolegniomycetes</taxon>
        <taxon>Saprolegniales</taxon>
        <taxon>Achlyaceae</taxon>
        <taxon>Thraustotheca</taxon>
    </lineage>
</organism>
<dbReference type="AlphaFoldDB" id="A0A1W0A4T0"/>
<dbReference type="CDD" id="cd06093">
    <property type="entry name" value="PX_domain"/>
    <property type="match status" value="1"/>
</dbReference>
<dbReference type="EMBL" id="JNBS01000475">
    <property type="protein sequence ID" value="OQS05296.1"/>
    <property type="molecule type" value="Genomic_DNA"/>
</dbReference>
<keyword evidence="3" id="KW-1185">Reference proteome</keyword>
<dbReference type="OrthoDB" id="68117at2759"/>
<dbReference type="SMART" id="SM00312">
    <property type="entry name" value="PX"/>
    <property type="match status" value="1"/>
</dbReference>
<dbReference type="SUPFAM" id="SSF64268">
    <property type="entry name" value="PX domain"/>
    <property type="match status" value="1"/>
</dbReference>
<dbReference type="PROSITE" id="PS50195">
    <property type="entry name" value="PX"/>
    <property type="match status" value="1"/>
</dbReference>
<dbReference type="GO" id="GO:0035091">
    <property type="term" value="F:phosphatidylinositol binding"/>
    <property type="evidence" value="ECO:0007669"/>
    <property type="project" value="InterPro"/>
</dbReference>
<accession>A0A1W0A4T0</accession>
<evidence type="ECO:0000313" key="2">
    <source>
        <dbReference type="EMBL" id="OQS05296.1"/>
    </source>
</evidence>
<dbReference type="InterPro" id="IPR001683">
    <property type="entry name" value="PX_dom"/>
</dbReference>
<sequence length="238" mass="27523">MQPSTKAHNMKAVITHVMKPMKNVREYAEYAIQVIDVRGAWVAYKRYSEFRALREDFLDNYLCPSCVASIRENWIVKHFPRRKVFTSRTNKTLHERKHLLALFLETIVLAVQTCSDMECTSSTVMHDFLDIPGMKIPIIKLEEDIPMLSESKFQDIDTIRAADLTPVVGFSKKERRTYARKSSFTVKNQVLNLNKDHALRLRQQSITCAITTSAPPRKKMKITLATIEEVRPYLCTTI</sequence>
<protein>
    <recommendedName>
        <fullName evidence="1">PX domain-containing protein</fullName>
    </recommendedName>
</protein>
<dbReference type="Proteomes" id="UP000243217">
    <property type="component" value="Unassembled WGS sequence"/>
</dbReference>
<evidence type="ECO:0000313" key="3">
    <source>
        <dbReference type="Proteomes" id="UP000243217"/>
    </source>
</evidence>
<gene>
    <name evidence="2" type="ORF">THRCLA_20663</name>
</gene>
<feature type="domain" description="PX" evidence="1">
    <location>
        <begin position="8"/>
        <end position="135"/>
    </location>
</feature>
<comment type="caution">
    <text evidence="2">The sequence shown here is derived from an EMBL/GenBank/DDBJ whole genome shotgun (WGS) entry which is preliminary data.</text>
</comment>